<organism evidence="4 5">
    <name type="scientific">Anabarilius grahami</name>
    <name type="common">Kanglang fish</name>
    <name type="synonym">Barilius grahami</name>
    <dbReference type="NCBI Taxonomy" id="495550"/>
    <lineage>
        <taxon>Eukaryota</taxon>
        <taxon>Metazoa</taxon>
        <taxon>Chordata</taxon>
        <taxon>Craniata</taxon>
        <taxon>Vertebrata</taxon>
        <taxon>Euteleostomi</taxon>
        <taxon>Actinopterygii</taxon>
        <taxon>Neopterygii</taxon>
        <taxon>Teleostei</taxon>
        <taxon>Ostariophysi</taxon>
        <taxon>Cypriniformes</taxon>
        <taxon>Xenocyprididae</taxon>
        <taxon>Xenocypridinae</taxon>
        <taxon>Xenocypridinae incertae sedis</taxon>
        <taxon>Anabarilius</taxon>
    </lineage>
</organism>
<keyword evidence="4" id="KW-0675">Receptor</keyword>
<feature type="compositionally biased region" description="Basic and acidic residues" evidence="2">
    <location>
        <begin position="49"/>
        <end position="61"/>
    </location>
</feature>
<keyword evidence="5" id="KW-1185">Reference proteome</keyword>
<accession>A0A3N0YJX3</accession>
<dbReference type="InterPro" id="IPR018884">
    <property type="entry name" value="NMDAR2_C"/>
</dbReference>
<evidence type="ECO:0000313" key="5">
    <source>
        <dbReference type="Proteomes" id="UP000281406"/>
    </source>
</evidence>
<evidence type="ECO:0000256" key="1">
    <source>
        <dbReference type="ARBA" id="ARBA00022729"/>
    </source>
</evidence>
<dbReference type="AlphaFoldDB" id="A0A3N0YJX3"/>
<dbReference type="OrthoDB" id="5984008at2759"/>
<evidence type="ECO:0000313" key="4">
    <source>
        <dbReference type="EMBL" id="ROL46453.1"/>
    </source>
</evidence>
<sequence length="222" mass="23832">MEGASPYAQMFEQYAGGERETTYFGDRGKGGGSSFSLFRGGEGGLHRRSVGERDMRDRDRGMMGGGVGGTRGVGTYSLSKSLYPDKVNQNPFIPTFGDDQCLLHGAKSYYIKKQQAQPQQQQTPQQQQQLLNNSRADFRGSMGVTSYLPASATSGVLSNVAPRFPKELCLGGPLGNHHSGGPSNNKLLSARDGLGMGQGQRPFNGSSNGHVYEKLSSIESDV</sequence>
<evidence type="ECO:0000259" key="3">
    <source>
        <dbReference type="Pfam" id="PF10565"/>
    </source>
</evidence>
<feature type="region of interest" description="Disordered" evidence="2">
    <location>
        <begin position="175"/>
        <end position="222"/>
    </location>
</feature>
<evidence type="ECO:0000256" key="2">
    <source>
        <dbReference type="SAM" id="MobiDB-lite"/>
    </source>
</evidence>
<comment type="caution">
    <text evidence="4">The sequence shown here is derived from an EMBL/GenBank/DDBJ whole genome shotgun (WGS) entry which is preliminary data.</text>
</comment>
<name>A0A3N0YJX3_ANAGA</name>
<feature type="region of interest" description="Disordered" evidence="2">
    <location>
        <begin position="21"/>
        <end position="70"/>
    </location>
</feature>
<dbReference type="EMBL" id="RJVU01037554">
    <property type="protein sequence ID" value="ROL46453.1"/>
    <property type="molecule type" value="Genomic_DNA"/>
</dbReference>
<dbReference type="Proteomes" id="UP000281406">
    <property type="component" value="Unassembled WGS sequence"/>
</dbReference>
<gene>
    <name evidence="4" type="ORF">DPX16_21637</name>
</gene>
<dbReference type="Pfam" id="PF10565">
    <property type="entry name" value="NMDAR2_C"/>
    <property type="match status" value="1"/>
</dbReference>
<feature type="domain" description="Glutamate [NMDA] receptor epsilon subunit C-terminal" evidence="3">
    <location>
        <begin position="3"/>
        <end position="222"/>
    </location>
</feature>
<protein>
    <submittedName>
        <fullName evidence="4">Glutamate receptor ionotropic, NMDA 2B</fullName>
    </submittedName>
</protein>
<proteinExistence type="predicted"/>
<reference evidence="4 5" key="1">
    <citation type="submission" date="2018-10" db="EMBL/GenBank/DDBJ databases">
        <title>Genome assembly for a Yunnan-Guizhou Plateau 3E fish, Anabarilius grahami (Regan), and its evolutionary and genetic applications.</title>
        <authorList>
            <person name="Jiang W."/>
        </authorList>
    </citation>
    <scope>NUCLEOTIDE SEQUENCE [LARGE SCALE GENOMIC DNA]</scope>
    <source>
        <strain evidence="4">AG-KIZ</strain>
        <tissue evidence="4">Muscle</tissue>
    </source>
</reference>
<keyword evidence="1" id="KW-0732">Signal</keyword>